<feature type="region of interest" description="Disordered" evidence="1">
    <location>
        <begin position="641"/>
        <end position="757"/>
    </location>
</feature>
<gene>
    <name evidence="4" type="ORF">Q5P01_015787</name>
</gene>
<feature type="compositionally biased region" description="Polar residues" evidence="1">
    <location>
        <begin position="641"/>
        <end position="658"/>
    </location>
</feature>
<feature type="domain" description="Fibronectin type-III" evidence="3">
    <location>
        <begin position="930"/>
        <end position="1022"/>
    </location>
</feature>
<feature type="domain" description="Fibronectin type-III" evidence="3">
    <location>
        <begin position="73"/>
        <end position="159"/>
    </location>
</feature>
<reference evidence="4" key="1">
    <citation type="submission" date="2023-07" db="EMBL/GenBank/DDBJ databases">
        <title>Chromosome-level Genome Assembly of Striped Snakehead (Channa striata).</title>
        <authorList>
            <person name="Liu H."/>
        </authorList>
    </citation>
    <scope>NUCLEOTIDE SEQUENCE</scope>
    <source>
        <strain evidence="4">Gz</strain>
        <tissue evidence="4">Muscle</tissue>
    </source>
</reference>
<dbReference type="SMART" id="SM00060">
    <property type="entry name" value="FN3"/>
    <property type="match status" value="4"/>
</dbReference>
<feature type="domain" description="Fibronectin type-III" evidence="3">
    <location>
        <begin position="230"/>
        <end position="345"/>
    </location>
</feature>
<evidence type="ECO:0000313" key="4">
    <source>
        <dbReference type="EMBL" id="KAK2835303.1"/>
    </source>
</evidence>
<sequence length="1436" mass="159784">MAGLCSLTILLLLAGIICNIKSDPQNTTSPTDTHSNTTVTKTTKATSSPVLTSNETSPTTSIKSDPQNTTSPADTHSNTTVTITTKGSYTVTPIKFGFKIDIKGSTNGTYNITVSEEGGRVNRRSVDHSANQTSHEIKQLKPCTEYEHHVAFVESDGRETPCNNKKTRAKTLRMSKSDIKVTNCRPGYVCYQSDWDISSVLSSSNHVPPQRCTSDDKTLCIKLGLNDYCSDSPTTFTSGSCSLNLTTSITVDFLNPGDINQSIPTKLPARIDPVFPPNCRNLSIDYTCLDEFNYQKNLSDLEPFTDYSCAVNKHPSGGTCEFTGLKSFTSYTCKVQPTYNNKDVSEPEEVTVKTEAGIPEDITEVTVNVPERNVITVKCKAPLSFNGPVKRYIARLRYGSDTSQVSAFNGKNESSATVKEVSTLYDEISIIRYLVSFIYVATSVGVMLYINKIYGKRKESKYDVNEAVMLETFSGYYTVTPIEFGFQIDITGSTNGTYNINVSEADEPNKLLKNLSDLEPFTNYNCAGQIKENNATIEIFFPFRVDCDLRIIYTKNRKTNTSIELSWDTTSDNCPHVPELKNLHYYCSCTGTKPKGAHEFNDQKILSDLEPFTDYNCTDEFTDQKILSDLEPLTDYNCADTSSPALTSNETSPTTSIKSDPQNTTSPTDTNPNSTVTNKDTSSPALTSNETSPTTSIKTDPQITASPADTHSNTTETITTKDTSSPALTSNETSPTTSIKSDPQNTTSPTDTHSNTTVTITTKGSYTVTPIKFGFKIDITGSTNGNYSITVTEEVGRVNRSSVDHSANQTSHEIKPLKPCTEYEHHVAFIESDGSETSCNNKTKEKTLGMNFLNPKDKHQPFLHKLPAQKNPTFLSNCKNLSTDFTCLDEPNKLPKILSDLEPFTDYSCTGQIKENNATIEIVFSFRVDCDLKINYTKKRKTNTSIELSWNTTSQKCTDASVLKNIYYDCSCTGTKPKGAFQQKKVTAKKLPSGGTCHFTELHPFTSYTCKVQPTYNKQNVPEPRDVTVETQIGIPETVTNVRVEVIDHNVITVKCNKNHPSYRFNGPENTYIARLSSGSESPHKLSNKTCDFIFRDLSYSTTFKLELTAFNGYFESRSWTAEVSTLYDEISIIRYLVSFIYVATSVGVMLYINKIYGKRKESKYDVNEAVMLETFSDELNDPKKLSDLEPFTDYNCADLAIIYTKKSTTNTSIELSWDTISANCADVPELKNLHYDCSCTYSNQKGTNELNESKTLSDLEPFTDYNCTDELNDQKILSDLEPFTDYNCTDELNEPKNLSDLELFTNYNCTDLTTTFTSGSCSLNLTTSITVDFLNPGDINQSIPTKLPARIDPVFPPNCRELSIDYTCLDEFNDQKNLSDLEPFTDYSCTGQIKENGVDTNKRTSVRFRVDCGTLMFSSPQSMINLFPQMLQSEE</sequence>
<feature type="signal peptide" evidence="2">
    <location>
        <begin position="1"/>
        <end position="22"/>
    </location>
</feature>
<dbReference type="EMBL" id="JAUPFM010000012">
    <property type="protein sequence ID" value="KAK2835303.1"/>
    <property type="molecule type" value="Genomic_DNA"/>
</dbReference>
<accession>A0AA88SKW4</accession>
<feature type="domain" description="Fibronectin type-III" evidence="3">
    <location>
        <begin position="1036"/>
        <end position="1117"/>
    </location>
</feature>
<feature type="compositionally biased region" description="Low complexity" evidence="1">
    <location>
        <begin position="745"/>
        <end position="757"/>
    </location>
</feature>
<dbReference type="SUPFAM" id="SSF49265">
    <property type="entry name" value="Fibronectin type III"/>
    <property type="match status" value="2"/>
</dbReference>
<feature type="chain" id="PRO_5041679297" description="Fibronectin type-III domain-containing protein" evidence="2">
    <location>
        <begin position="23"/>
        <end position="1436"/>
    </location>
</feature>
<evidence type="ECO:0000259" key="3">
    <source>
        <dbReference type="SMART" id="SM00060"/>
    </source>
</evidence>
<feature type="compositionally biased region" description="Polar residues" evidence="1">
    <location>
        <begin position="679"/>
        <end position="713"/>
    </location>
</feature>
<protein>
    <recommendedName>
        <fullName evidence="3">Fibronectin type-III domain-containing protein</fullName>
    </recommendedName>
</protein>
<feature type="compositionally biased region" description="Polar residues" evidence="1">
    <location>
        <begin position="49"/>
        <end position="80"/>
    </location>
</feature>
<dbReference type="Gene3D" id="2.60.40.10">
    <property type="entry name" value="Immunoglobulins"/>
    <property type="match status" value="2"/>
</dbReference>
<feature type="compositionally biased region" description="Polar residues" evidence="1">
    <location>
        <begin position="724"/>
        <end position="744"/>
    </location>
</feature>
<dbReference type="Proteomes" id="UP001187415">
    <property type="component" value="Unassembled WGS sequence"/>
</dbReference>
<evidence type="ECO:0000313" key="5">
    <source>
        <dbReference type="Proteomes" id="UP001187415"/>
    </source>
</evidence>
<comment type="caution">
    <text evidence="4">The sequence shown here is derived from an EMBL/GenBank/DDBJ whole genome shotgun (WGS) entry which is preliminary data.</text>
</comment>
<feature type="compositionally biased region" description="Low complexity" evidence="1">
    <location>
        <begin position="26"/>
        <end position="48"/>
    </location>
</feature>
<evidence type="ECO:0000256" key="1">
    <source>
        <dbReference type="SAM" id="MobiDB-lite"/>
    </source>
</evidence>
<evidence type="ECO:0000256" key="2">
    <source>
        <dbReference type="SAM" id="SignalP"/>
    </source>
</evidence>
<keyword evidence="5" id="KW-1185">Reference proteome</keyword>
<dbReference type="InterPro" id="IPR013783">
    <property type="entry name" value="Ig-like_fold"/>
</dbReference>
<organism evidence="4 5">
    <name type="scientific">Channa striata</name>
    <name type="common">Snakehead murrel</name>
    <name type="synonym">Ophicephalus striatus</name>
    <dbReference type="NCBI Taxonomy" id="64152"/>
    <lineage>
        <taxon>Eukaryota</taxon>
        <taxon>Metazoa</taxon>
        <taxon>Chordata</taxon>
        <taxon>Craniata</taxon>
        <taxon>Vertebrata</taxon>
        <taxon>Euteleostomi</taxon>
        <taxon>Actinopterygii</taxon>
        <taxon>Neopterygii</taxon>
        <taxon>Teleostei</taxon>
        <taxon>Neoteleostei</taxon>
        <taxon>Acanthomorphata</taxon>
        <taxon>Anabantaria</taxon>
        <taxon>Anabantiformes</taxon>
        <taxon>Channoidei</taxon>
        <taxon>Channidae</taxon>
        <taxon>Channa</taxon>
    </lineage>
</organism>
<proteinExistence type="predicted"/>
<name>A0AA88SKW4_CHASR</name>
<dbReference type="InterPro" id="IPR036116">
    <property type="entry name" value="FN3_sf"/>
</dbReference>
<keyword evidence="2" id="KW-0732">Signal</keyword>
<feature type="compositionally biased region" description="Low complexity" evidence="1">
    <location>
        <begin position="659"/>
        <end position="678"/>
    </location>
</feature>
<dbReference type="InterPro" id="IPR003961">
    <property type="entry name" value="FN3_dom"/>
</dbReference>
<feature type="region of interest" description="Disordered" evidence="1">
    <location>
        <begin position="23"/>
        <end position="80"/>
    </location>
</feature>
<feature type="compositionally biased region" description="Low complexity" evidence="1">
    <location>
        <begin position="714"/>
        <end position="723"/>
    </location>
</feature>